<dbReference type="InterPro" id="IPR036736">
    <property type="entry name" value="ACP-like_sf"/>
</dbReference>
<sequence length="80" mass="8889">MNKEILPKLYGIISSQTGIYIGDISPDNDFEDDLNISDLELAEIISLAEDTFEIEIDTEDAKKIRTVADLAILIEEAGFI</sequence>
<protein>
    <recommendedName>
        <fullName evidence="3">Acyl carrier protein</fullName>
        <shortName evidence="3">ACP</shortName>
    </recommendedName>
</protein>
<feature type="domain" description="Carrier" evidence="4">
    <location>
        <begin position="3"/>
        <end position="78"/>
    </location>
</feature>
<comment type="subcellular location">
    <subcellularLocation>
        <location evidence="3">Cytoplasm</location>
    </subcellularLocation>
</comment>
<dbReference type="Proteomes" id="UP000230340">
    <property type="component" value="Unassembled WGS sequence"/>
</dbReference>
<comment type="caution">
    <text evidence="5">The sequence shown here is derived from an EMBL/GenBank/DDBJ whole genome shotgun (WGS) entry which is preliminary data.</text>
</comment>
<evidence type="ECO:0000313" key="5">
    <source>
        <dbReference type="EMBL" id="PIS23059.1"/>
    </source>
</evidence>
<keyword evidence="1 3" id="KW-0596">Phosphopantetheine</keyword>
<dbReference type="EMBL" id="PEYT01000019">
    <property type="protein sequence ID" value="PIS23059.1"/>
    <property type="molecule type" value="Genomic_DNA"/>
</dbReference>
<comment type="PTM">
    <text evidence="3">4'-phosphopantetheine is transferred from CoA to a specific serine of apo-ACP by AcpS. This modification is essential for activity because fatty acids are bound in thioester linkage to the sulfhydryl of the prosthetic group.</text>
</comment>
<keyword evidence="3" id="KW-0275">Fatty acid biosynthesis</keyword>
<name>A0A2H0XG01_UNCKA</name>
<dbReference type="AlphaFoldDB" id="A0A2H0XG01"/>
<dbReference type="Pfam" id="PF00550">
    <property type="entry name" value="PP-binding"/>
    <property type="match status" value="1"/>
</dbReference>
<evidence type="ECO:0000256" key="2">
    <source>
        <dbReference type="ARBA" id="ARBA00022553"/>
    </source>
</evidence>
<evidence type="ECO:0000256" key="3">
    <source>
        <dbReference type="HAMAP-Rule" id="MF_01217"/>
    </source>
</evidence>
<dbReference type="HAMAP" id="MF_01217">
    <property type="entry name" value="Acyl_carrier"/>
    <property type="match status" value="1"/>
</dbReference>
<keyword evidence="3" id="KW-0444">Lipid biosynthesis</keyword>
<reference evidence="6" key="1">
    <citation type="submission" date="2017-09" db="EMBL/GenBank/DDBJ databases">
        <title>Depth-based differentiation of microbial function through sediment-hosted aquifers and enrichment of novel symbionts in the deep terrestrial subsurface.</title>
        <authorList>
            <person name="Probst A.J."/>
            <person name="Ladd B."/>
            <person name="Jarett J.K."/>
            <person name="Geller-Mcgrath D.E."/>
            <person name="Sieber C.M.K."/>
            <person name="Emerson J.B."/>
            <person name="Anantharaman K."/>
            <person name="Thomas B.C."/>
            <person name="Malmstrom R."/>
            <person name="Stieglmeier M."/>
            <person name="Klingl A."/>
            <person name="Woyke T."/>
            <person name="Ryan C.M."/>
            <person name="Banfield J.F."/>
        </authorList>
    </citation>
    <scope>NUCLEOTIDE SEQUENCE [LARGE SCALE GENOMIC DNA]</scope>
</reference>
<comment type="function">
    <text evidence="3">Carrier of the growing fatty acid chain in fatty acid biosynthesis.</text>
</comment>
<organism evidence="5 6">
    <name type="scientific">candidate division WWE3 bacterium CG08_land_8_20_14_0_20_40_13</name>
    <dbReference type="NCBI Taxonomy" id="1975084"/>
    <lineage>
        <taxon>Bacteria</taxon>
        <taxon>Katanobacteria</taxon>
    </lineage>
</organism>
<keyword evidence="3" id="KW-0443">Lipid metabolism</keyword>
<comment type="similarity">
    <text evidence="3">Belongs to the acyl carrier protein (ACP) family.</text>
</comment>
<dbReference type="Gene3D" id="1.10.1200.10">
    <property type="entry name" value="ACP-like"/>
    <property type="match status" value="1"/>
</dbReference>
<accession>A0A2H0XG01</accession>
<keyword evidence="3" id="KW-0963">Cytoplasm</keyword>
<dbReference type="GO" id="GO:0000036">
    <property type="term" value="F:acyl carrier activity"/>
    <property type="evidence" value="ECO:0007669"/>
    <property type="project" value="UniProtKB-UniRule"/>
</dbReference>
<dbReference type="UniPathway" id="UPA00094"/>
<proteinExistence type="inferred from homology"/>
<dbReference type="GO" id="GO:0005737">
    <property type="term" value="C:cytoplasm"/>
    <property type="evidence" value="ECO:0007669"/>
    <property type="project" value="UniProtKB-SubCell"/>
</dbReference>
<dbReference type="InterPro" id="IPR003231">
    <property type="entry name" value="ACP"/>
</dbReference>
<dbReference type="PROSITE" id="PS50075">
    <property type="entry name" value="CARRIER"/>
    <property type="match status" value="1"/>
</dbReference>
<gene>
    <name evidence="3" type="primary">acpP</name>
    <name evidence="5" type="ORF">COT49_02190</name>
</gene>
<keyword evidence="2 3" id="KW-0597">Phosphoprotein</keyword>
<keyword evidence="3" id="KW-0276">Fatty acid metabolism</keyword>
<comment type="caution">
    <text evidence="3">Lacks conserved residue(s) required for the propagation of feature annotation.</text>
</comment>
<evidence type="ECO:0000256" key="1">
    <source>
        <dbReference type="ARBA" id="ARBA00022450"/>
    </source>
</evidence>
<comment type="pathway">
    <text evidence="3">Lipid metabolism; fatty acid biosynthesis.</text>
</comment>
<evidence type="ECO:0000259" key="4">
    <source>
        <dbReference type="PROSITE" id="PS50075"/>
    </source>
</evidence>
<dbReference type="SUPFAM" id="SSF47336">
    <property type="entry name" value="ACP-like"/>
    <property type="match status" value="1"/>
</dbReference>
<evidence type="ECO:0000313" key="6">
    <source>
        <dbReference type="Proteomes" id="UP000230340"/>
    </source>
</evidence>
<dbReference type="InterPro" id="IPR009081">
    <property type="entry name" value="PP-bd_ACP"/>
</dbReference>